<name>A0A6A6AN31_9PLEO</name>
<protein>
    <submittedName>
        <fullName evidence="1">Uncharacterized protein</fullName>
    </submittedName>
</protein>
<dbReference type="RefSeq" id="XP_033526852.1">
    <property type="nucleotide sequence ID" value="XM_033670104.1"/>
</dbReference>
<dbReference type="InterPro" id="IPR053037">
    <property type="entry name" value="Pericyclase_pydY-like"/>
</dbReference>
<reference evidence="1" key="1">
    <citation type="journal article" date="2020" name="Stud. Mycol.">
        <title>101 Dothideomycetes genomes: a test case for predicting lifestyles and emergence of pathogens.</title>
        <authorList>
            <person name="Haridas S."/>
            <person name="Albert R."/>
            <person name="Binder M."/>
            <person name="Bloem J."/>
            <person name="Labutti K."/>
            <person name="Salamov A."/>
            <person name="Andreopoulos B."/>
            <person name="Baker S."/>
            <person name="Barry K."/>
            <person name="Bills G."/>
            <person name="Bluhm B."/>
            <person name="Cannon C."/>
            <person name="Castanera R."/>
            <person name="Culley D."/>
            <person name="Daum C."/>
            <person name="Ezra D."/>
            <person name="Gonzalez J."/>
            <person name="Henrissat B."/>
            <person name="Kuo A."/>
            <person name="Liang C."/>
            <person name="Lipzen A."/>
            <person name="Lutzoni F."/>
            <person name="Magnuson J."/>
            <person name="Mondo S."/>
            <person name="Nolan M."/>
            <person name="Ohm R."/>
            <person name="Pangilinan J."/>
            <person name="Park H.-J."/>
            <person name="Ramirez L."/>
            <person name="Alfaro M."/>
            <person name="Sun H."/>
            <person name="Tritt A."/>
            <person name="Yoshinaga Y."/>
            <person name="Zwiers L.-H."/>
            <person name="Turgeon B."/>
            <person name="Goodwin S."/>
            <person name="Spatafora J."/>
            <person name="Crous P."/>
            <person name="Grigoriev I."/>
        </authorList>
    </citation>
    <scope>NUCLEOTIDE SEQUENCE</scope>
    <source>
        <strain evidence="1">CBS 119687</strain>
    </source>
</reference>
<proteinExistence type="predicted"/>
<dbReference type="GeneID" id="54410536"/>
<dbReference type="EMBL" id="ML977500">
    <property type="protein sequence ID" value="KAF2132465.1"/>
    <property type="molecule type" value="Genomic_DNA"/>
</dbReference>
<dbReference type="AlphaFoldDB" id="A0A6A6AN31"/>
<keyword evidence="2" id="KW-1185">Reference proteome</keyword>
<evidence type="ECO:0000313" key="1">
    <source>
        <dbReference type="EMBL" id="KAF2132465.1"/>
    </source>
</evidence>
<dbReference type="Proteomes" id="UP000799771">
    <property type="component" value="Unassembled WGS sequence"/>
</dbReference>
<dbReference type="OrthoDB" id="425354at2759"/>
<sequence length="178" mass="20162">MAAPESSSLWNMEGRWIFHKGLSDSTDALLTLQGQAWWKRQAAGIVTVIEHIKQSKTPSDVLRYDIELRISGGFKGGAEWLLDGSEESMNHVNLGRIKSASIWSDLSELDDAWLKDDWLIERSSGPDGLKHIKASVTSEKGGWHLTNVWGFVNLEGKRYHARKLLVRRRDKVARCRAH</sequence>
<dbReference type="PANTHER" id="PTHR38115">
    <property type="entry name" value="LIPOCALIN-LIKE DOMAIN-CONTAINING PROTEIN"/>
    <property type="match status" value="1"/>
</dbReference>
<dbReference type="PANTHER" id="PTHR38115:SF1">
    <property type="entry name" value="LIPOCALIN-LIKE DOMAIN-CONTAINING PROTEIN"/>
    <property type="match status" value="1"/>
</dbReference>
<evidence type="ECO:0000313" key="2">
    <source>
        <dbReference type="Proteomes" id="UP000799771"/>
    </source>
</evidence>
<gene>
    <name evidence="1" type="ORF">P153DRAFT_382091</name>
</gene>
<accession>A0A6A6AN31</accession>
<organism evidence="1 2">
    <name type="scientific">Dothidotthia symphoricarpi CBS 119687</name>
    <dbReference type="NCBI Taxonomy" id="1392245"/>
    <lineage>
        <taxon>Eukaryota</taxon>
        <taxon>Fungi</taxon>
        <taxon>Dikarya</taxon>
        <taxon>Ascomycota</taxon>
        <taxon>Pezizomycotina</taxon>
        <taxon>Dothideomycetes</taxon>
        <taxon>Pleosporomycetidae</taxon>
        <taxon>Pleosporales</taxon>
        <taxon>Dothidotthiaceae</taxon>
        <taxon>Dothidotthia</taxon>
    </lineage>
</organism>